<dbReference type="AlphaFoldDB" id="A0A410JT78"/>
<dbReference type="Proteomes" id="UP000287701">
    <property type="component" value="Chromosome"/>
</dbReference>
<dbReference type="PANTHER" id="PTHR10434:SF64">
    <property type="entry name" value="1-ACYL-SN-GLYCEROL-3-PHOSPHATE ACYLTRANSFERASE-RELATED"/>
    <property type="match status" value="1"/>
</dbReference>
<evidence type="ECO:0000313" key="9">
    <source>
        <dbReference type="Proteomes" id="UP000287701"/>
    </source>
</evidence>
<dbReference type="OrthoDB" id="9803035at2"/>
<name>A0A410JT78_ORNRH</name>
<dbReference type="SUPFAM" id="SSF69593">
    <property type="entry name" value="Glycerol-3-phosphate (1)-acyltransferase"/>
    <property type="match status" value="1"/>
</dbReference>
<organism evidence="8 9">
    <name type="scientific">Ornithobacterium rhinotracheale</name>
    <dbReference type="NCBI Taxonomy" id="28251"/>
    <lineage>
        <taxon>Bacteria</taxon>
        <taxon>Pseudomonadati</taxon>
        <taxon>Bacteroidota</taxon>
        <taxon>Flavobacteriia</taxon>
        <taxon>Flavobacteriales</taxon>
        <taxon>Weeksellaceae</taxon>
        <taxon>Ornithobacterium</taxon>
    </lineage>
</organism>
<dbReference type="GO" id="GO:0003841">
    <property type="term" value="F:1-acylglycerol-3-phosphate O-acyltransferase activity"/>
    <property type="evidence" value="ECO:0007669"/>
    <property type="project" value="TreeGrafter"/>
</dbReference>
<keyword evidence="6" id="KW-0812">Transmembrane</keyword>
<evidence type="ECO:0000256" key="5">
    <source>
        <dbReference type="ARBA" id="ARBA00023315"/>
    </source>
</evidence>
<dbReference type="GO" id="GO:0006654">
    <property type="term" value="P:phosphatidic acid biosynthetic process"/>
    <property type="evidence" value="ECO:0007669"/>
    <property type="project" value="TreeGrafter"/>
</dbReference>
<sequence>MESKLNLVKKILSFLWRCWFGLVAGVFTIILGVFFVLPFSFREKDYPKAYYFMRVWGFILFHFSGLWCELSGEKLKPRQQYIIVANHTSFMDIMLMLTITPNPMVFVGKAELSKIPIFGFVYNRIAITVDRKSKESRQQVFKKTQAKLKQGYSICIFPEGGVPDDTSIVLDSFKRGAFSMSIEHQVPMAVHTICGMKQHMPYGLFKGYPGKVRVFRNAIIPAGAYTKAELQAYQNKVYEMIYNQLMACGAK</sequence>
<gene>
    <name evidence="8" type="ORF">EQP59_08595</name>
</gene>
<dbReference type="PANTHER" id="PTHR10434">
    <property type="entry name" value="1-ACYL-SN-GLYCEROL-3-PHOSPHATE ACYLTRANSFERASE"/>
    <property type="match status" value="1"/>
</dbReference>
<dbReference type="Pfam" id="PF01553">
    <property type="entry name" value="Acyltransferase"/>
    <property type="match status" value="1"/>
</dbReference>
<proteinExistence type="predicted"/>
<evidence type="ECO:0000313" key="8">
    <source>
        <dbReference type="EMBL" id="QAR31396.1"/>
    </source>
</evidence>
<dbReference type="SMART" id="SM00563">
    <property type="entry name" value="PlsC"/>
    <property type="match status" value="1"/>
</dbReference>
<feature type="transmembrane region" description="Helical" evidence="6">
    <location>
        <begin position="49"/>
        <end position="68"/>
    </location>
</feature>
<evidence type="ECO:0000256" key="4">
    <source>
        <dbReference type="ARBA" id="ARBA00023098"/>
    </source>
</evidence>
<keyword evidence="6" id="KW-1133">Transmembrane helix</keyword>
<accession>A0A410JT78</accession>
<protein>
    <submittedName>
        <fullName evidence="8">1-acyl-sn-glycerol-3-phosphate acyltransferase</fullName>
    </submittedName>
</protein>
<reference evidence="8 9" key="1">
    <citation type="submission" date="2019-01" db="EMBL/GenBank/DDBJ databases">
        <title>Whole Genome of Ornithobacterium rhinotracheale FARPER-174b.</title>
        <authorList>
            <person name="Tataje-Lavanda L.A."/>
            <person name="Montalvan A."/>
            <person name="Montesinos R."/>
            <person name="Zimic M."/>
            <person name="Fernandez-Sanchez M."/>
            <person name="Fernandez-Diaz M."/>
        </authorList>
    </citation>
    <scope>NUCLEOTIDE SEQUENCE [LARGE SCALE GENOMIC DNA]</scope>
    <source>
        <strain evidence="8 9">FARPER-174b</strain>
    </source>
</reference>
<evidence type="ECO:0000256" key="2">
    <source>
        <dbReference type="ARBA" id="ARBA00022516"/>
    </source>
</evidence>
<evidence type="ECO:0000256" key="6">
    <source>
        <dbReference type="SAM" id="Phobius"/>
    </source>
</evidence>
<evidence type="ECO:0000259" key="7">
    <source>
        <dbReference type="SMART" id="SM00563"/>
    </source>
</evidence>
<keyword evidence="3 8" id="KW-0808">Transferase</keyword>
<comment type="pathway">
    <text evidence="1">Lipid metabolism.</text>
</comment>
<feature type="transmembrane region" description="Helical" evidence="6">
    <location>
        <begin position="12"/>
        <end position="37"/>
    </location>
</feature>
<keyword evidence="5 8" id="KW-0012">Acyltransferase</keyword>
<dbReference type="CDD" id="cd07989">
    <property type="entry name" value="LPLAT_AGPAT-like"/>
    <property type="match status" value="1"/>
</dbReference>
<evidence type="ECO:0000256" key="3">
    <source>
        <dbReference type="ARBA" id="ARBA00022679"/>
    </source>
</evidence>
<dbReference type="InterPro" id="IPR002123">
    <property type="entry name" value="Plipid/glycerol_acylTrfase"/>
</dbReference>
<keyword evidence="4" id="KW-0443">Lipid metabolism</keyword>
<dbReference type="EMBL" id="CP035107">
    <property type="protein sequence ID" value="QAR31396.1"/>
    <property type="molecule type" value="Genomic_DNA"/>
</dbReference>
<feature type="domain" description="Phospholipid/glycerol acyltransferase" evidence="7">
    <location>
        <begin position="81"/>
        <end position="196"/>
    </location>
</feature>
<dbReference type="RefSeq" id="WP_128501827.1">
    <property type="nucleotide sequence ID" value="NZ_CP035107.1"/>
</dbReference>
<keyword evidence="2" id="KW-0444">Lipid biosynthesis</keyword>
<keyword evidence="6" id="KW-0472">Membrane</keyword>
<evidence type="ECO:0000256" key="1">
    <source>
        <dbReference type="ARBA" id="ARBA00005189"/>
    </source>
</evidence>